<dbReference type="RefSeq" id="WP_258569337.1">
    <property type="nucleotide sequence ID" value="NZ_JAKUDN010000002.1"/>
</dbReference>
<protein>
    <submittedName>
        <fullName evidence="1">Uncharacterized protein</fullName>
    </submittedName>
</protein>
<keyword evidence="2" id="KW-1185">Reference proteome</keyword>
<accession>A0ABT1L4X5</accession>
<sequence length="117" mass="13187">MIAHILKYLDSSFSSCDSDTARDIEKQARIDAFFTLKNLLGTRPTGHGEALFRKKGTRGRSDIRLEITRYTSKRNAFRHDGDLVSKTIGEVYNELFPHHVLDHTVAKKCQGAPKLGV</sequence>
<dbReference type="EMBL" id="JAKUDN010000002">
    <property type="protein sequence ID" value="MCP8352229.1"/>
    <property type="molecule type" value="Genomic_DNA"/>
</dbReference>
<dbReference type="Proteomes" id="UP001320768">
    <property type="component" value="Unassembled WGS sequence"/>
</dbReference>
<proteinExistence type="predicted"/>
<organism evidence="1 2">
    <name type="scientific">Candidatus Synchoanobacter obligatus</name>
    <dbReference type="NCBI Taxonomy" id="2919597"/>
    <lineage>
        <taxon>Bacteria</taxon>
        <taxon>Pseudomonadati</taxon>
        <taxon>Pseudomonadota</taxon>
        <taxon>Gammaproteobacteria</taxon>
        <taxon>Candidatus Comchoanobacterales</taxon>
        <taxon>Candidatus Comchoanobacteraceae</taxon>
        <taxon>Candidatus Synchoanobacter</taxon>
    </lineage>
</organism>
<evidence type="ECO:0000313" key="1">
    <source>
        <dbReference type="EMBL" id="MCP8352229.1"/>
    </source>
</evidence>
<name>A0ABT1L4X5_9GAMM</name>
<evidence type="ECO:0000313" key="2">
    <source>
        <dbReference type="Proteomes" id="UP001320768"/>
    </source>
</evidence>
<reference evidence="1 2" key="1">
    <citation type="journal article" date="2022" name="Nat. Microbiol.">
        <title>The microbiome of a bacterivorous marine choanoflagellate contains a resource-demanding obligate bacterial associate.</title>
        <authorList>
            <person name="Needham D.M."/>
            <person name="Poirier C."/>
            <person name="Bachy C."/>
            <person name="George E.E."/>
            <person name="Wilken S."/>
            <person name="Yung C.C.M."/>
            <person name="Limardo A.J."/>
            <person name="Morando M."/>
            <person name="Sudek L."/>
            <person name="Malmstrom R.R."/>
            <person name="Keeling P.J."/>
            <person name="Santoro A.E."/>
            <person name="Worden A.Z."/>
        </authorList>
    </citation>
    <scope>NUCLEOTIDE SEQUENCE [LARGE SCALE GENOMIC DNA]</scope>
    <source>
        <strain evidence="1 2">Comchoano-2</strain>
    </source>
</reference>
<gene>
    <name evidence="1" type="ORF">MKS91_02875</name>
</gene>
<comment type="caution">
    <text evidence="1">The sequence shown here is derived from an EMBL/GenBank/DDBJ whole genome shotgun (WGS) entry which is preliminary data.</text>
</comment>